<feature type="binding site" evidence="6">
    <location>
        <position position="197"/>
    </location>
    <ligand>
        <name>[4Fe-4S] cluster</name>
        <dbReference type="ChEBI" id="CHEBI:49883"/>
        <label>3</label>
    </ligand>
</feature>
<dbReference type="GO" id="GO:0051539">
    <property type="term" value="F:4 iron, 4 sulfur cluster binding"/>
    <property type="evidence" value="ECO:0007669"/>
    <property type="project" value="UniProtKB-UniRule"/>
</dbReference>
<feature type="binding site" evidence="6">
    <location>
        <position position="128"/>
    </location>
    <ligand>
        <name>[4Fe-4S] cluster</name>
        <dbReference type="ChEBI" id="CHEBI:49883"/>
        <label>2</label>
    </ligand>
</feature>
<dbReference type="SUPFAM" id="SSF54862">
    <property type="entry name" value="4Fe-4S ferredoxins"/>
    <property type="match status" value="1"/>
</dbReference>
<keyword evidence="2 6" id="KW-0479">Metal-binding</keyword>
<keyword evidence="3 6" id="KW-0677">Repeat</keyword>
<dbReference type="CDD" id="cd10564">
    <property type="entry name" value="NapF_like"/>
    <property type="match status" value="1"/>
</dbReference>
<keyword evidence="4 6" id="KW-0408">Iron</keyword>
<evidence type="ECO:0000259" key="7">
    <source>
        <dbReference type="PROSITE" id="PS51379"/>
    </source>
</evidence>
<evidence type="ECO:0000256" key="3">
    <source>
        <dbReference type="ARBA" id="ARBA00022737"/>
    </source>
</evidence>
<feature type="binding site" evidence="6">
    <location>
        <position position="99"/>
    </location>
    <ligand>
        <name>[4Fe-4S] cluster</name>
        <dbReference type="ChEBI" id="CHEBI:49883"/>
        <label>1</label>
    </ligand>
</feature>
<dbReference type="InterPro" id="IPR017900">
    <property type="entry name" value="4Fe4S_Fe_S_CS"/>
</dbReference>
<dbReference type="PANTHER" id="PTHR24960:SF79">
    <property type="entry name" value="PHOTOSYSTEM I IRON-SULFUR CENTER"/>
    <property type="match status" value="1"/>
</dbReference>
<dbReference type="InterPro" id="IPR050157">
    <property type="entry name" value="PSI_iron-sulfur_center"/>
</dbReference>
<reference evidence="8 9" key="1">
    <citation type="submission" date="2018-06" db="EMBL/GenBank/DDBJ databases">
        <authorList>
            <consortium name="Pathogen Informatics"/>
            <person name="Doyle S."/>
        </authorList>
    </citation>
    <scope>NUCLEOTIDE SEQUENCE [LARGE SCALE GENOMIC DNA]</scope>
    <source>
        <strain evidence="9">NCTC 11297</strain>
    </source>
</reference>
<feature type="binding site" evidence="6">
    <location>
        <position position="103"/>
    </location>
    <ligand>
        <name>[4Fe-4S] cluster</name>
        <dbReference type="ChEBI" id="CHEBI:49883"/>
        <label>1</label>
    </ligand>
</feature>
<keyword evidence="6" id="KW-0963">Cytoplasm</keyword>
<feature type="domain" description="4Fe-4S ferredoxin-type" evidence="7">
    <location>
        <begin position="116"/>
        <end position="145"/>
    </location>
</feature>
<feature type="binding site" evidence="6">
    <location>
        <position position="93"/>
    </location>
    <ligand>
        <name>[4Fe-4S] cluster</name>
        <dbReference type="ChEBI" id="CHEBI:49883"/>
        <label>1</label>
    </ligand>
</feature>
<dbReference type="InterPro" id="IPR017896">
    <property type="entry name" value="4Fe4S_Fe-S-bd"/>
</dbReference>
<dbReference type="GO" id="GO:0005737">
    <property type="term" value="C:cytoplasm"/>
    <property type="evidence" value="ECO:0007669"/>
    <property type="project" value="UniProtKB-SubCell"/>
</dbReference>
<dbReference type="Pfam" id="PF12838">
    <property type="entry name" value="Fer4_7"/>
    <property type="match status" value="2"/>
</dbReference>
<gene>
    <name evidence="6 8" type="primary">napF</name>
    <name evidence="8" type="ORF">NCTC11297_00569</name>
</gene>
<dbReference type="PROSITE" id="PS51379">
    <property type="entry name" value="4FE4S_FER_2"/>
    <property type="match status" value="3"/>
</dbReference>
<dbReference type="HAMAP" id="MF_02201">
    <property type="entry name" value="NapF"/>
    <property type="match status" value="1"/>
</dbReference>
<evidence type="ECO:0000256" key="6">
    <source>
        <dbReference type="HAMAP-Rule" id="MF_02201"/>
    </source>
</evidence>
<protein>
    <recommendedName>
        <fullName evidence="6">Ferredoxin-type protein NapF</fullName>
    </recommendedName>
</protein>
<comment type="function">
    <text evidence="6">Could be involved in the maturation of NapA, the catalytic subunit of the periplasmic nitrate reductase, before its export into the periplasm.</text>
</comment>
<evidence type="ECO:0000256" key="2">
    <source>
        <dbReference type="ARBA" id="ARBA00022723"/>
    </source>
</evidence>
<dbReference type="NCBIfam" id="TIGR00402">
    <property type="entry name" value="napF"/>
    <property type="match status" value="1"/>
</dbReference>
<dbReference type="PANTHER" id="PTHR24960">
    <property type="entry name" value="PHOTOSYSTEM I IRON-SULFUR CENTER-RELATED"/>
    <property type="match status" value="1"/>
</dbReference>
<comment type="cofactor">
    <cofactor evidence="6">
        <name>[4Fe-4S] cluster</name>
        <dbReference type="ChEBI" id="CHEBI:49883"/>
    </cofactor>
</comment>
<dbReference type="PROSITE" id="PS00198">
    <property type="entry name" value="4FE4S_FER_1"/>
    <property type="match status" value="2"/>
</dbReference>
<feature type="domain" description="4Fe-4S ferredoxin-type" evidence="7">
    <location>
        <begin position="188"/>
        <end position="217"/>
    </location>
</feature>
<keyword evidence="9" id="KW-1185">Reference proteome</keyword>
<accession>A0A379AQ69</accession>
<comment type="subunit">
    <text evidence="6">Interacts with the cytoplasmic NapA precursor.</text>
</comment>
<proteinExistence type="inferred from homology"/>
<feature type="binding site" evidence="6">
    <location>
        <position position="131"/>
    </location>
    <ligand>
        <name>[4Fe-4S] cluster</name>
        <dbReference type="ChEBI" id="CHEBI:49883"/>
        <label>2</label>
    </ligand>
</feature>
<evidence type="ECO:0000256" key="5">
    <source>
        <dbReference type="ARBA" id="ARBA00023014"/>
    </source>
</evidence>
<dbReference type="GO" id="GO:0046872">
    <property type="term" value="F:metal ion binding"/>
    <property type="evidence" value="ECO:0007669"/>
    <property type="project" value="UniProtKB-KW"/>
</dbReference>
<evidence type="ECO:0000313" key="9">
    <source>
        <dbReference type="Proteomes" id="UP000255098"/>
    </source>
</evidence>
<organism evidence="8 9">
    <name type="scientific">Avibacterium avium</name>
    <name type="common">Pasteurella avium</name>
    <dbReference type="NCBI Taxonomy" id="751"/>
    <lineage>
        <taxon>Bacteria</taxon>
        <taxon>Pseudomonadati</taxon>
        <taxon>Pseudomonadota</taxon>
        <taxon>Gammaproteobacteria</taxon>
        <taxon>Pasteurellales</taxon>
        <taxon>Pasteurellaceae</taxon>
        <taxon>Avibacterium</taxon>
    </lineage>
</organism>
<feature type="domain" description="4Fe-4S ferredoxin-type" evidence="7">
    <location>
        <begin position="80"/>
        <end position="113"/>
    </location>
</feature>
<dbReference type="Gene3D" id="3.30.70.20">
    <property type="match status" value="2"/>
</dbReference>
<dbReference type="EMBL" id="UGSP01000001">
    <property type="protein sequence ID" value="SUB23562.1"/>
    <property type="molecule type" value="Genomic_DNA"/>
</dbReference>
<keyword evidence="5 6" id="KW-0411">Iron-sulfur</keyword>
<evidence type="ECO:0000256" key="4">
    <source>
        <dbReference type="ARBA" id="ARBA00023004"/>
    </source>
</evidence>
<evidence type="ECO:0000313" key="8">
    <source>
        <dbReference type="EMBL" id="SUB23562.1"/>
    </source>
</evidence>
<feature type="binding site" evidence="6">
    <location>
        <position position="200"/>
    </location>
    <ligand>
        <name>[4Fe-4S] cluster</name>
        <dbReference type="ChEBI" id="CHEBI:49883"/>
        <label>3</label>
    </ligand>
</feature>
<sequence length="219" mass="24706">MRGDNFDLTQQKRDFLPKYSIQVIKNLALPLDNSEPSKKPFWIVKMSETALPRRRFLRGEFLHSLQSETVKVQGFQGVRPPWAVSEARFIQHCTTCGDCVKVCETQILVQGQGGFPEVQFDKGECTFCQKCVDVCQQPVFRPVSEVAWRHKIDITNECLTQKQVECRACQDSCEMRAIRFVPQLGKVAQPSLNLADCNGCGACISACPVSAIKLDYPQE</sequence>
<evidence type="ECO:0000256" key="1">
    <source>
        <dbReference type="ARBA" id="ARBA00022485"/>
    </source>
</evidence>
<comment type="subcellular location">
    <subcellularLocation>
        <location evidence="6">Cytoplasm</location>
    </subcellularLocation>
</comment>
<feature type="binding site" evidence="6">
    <location>
        <position position="203"/>
    </location>
    <ligand>
        <name>[4Fe-4S] cluster</name>
        <dbReference type="ChEBI" id="CHEBI:49883"/>
        <label>3</label>
    </ligand>
</feature>
<comment type="similarity">
    <text evidence="6">Belongs to the NapF family.</text>
</comment>
<feature type="binding site" evidence="6">
    <location>
        <position position="125"/>
    </location>
    <ligand>
        <name>[4Fe-4S] cluster</name>
        <dbReference type="ChEBI" id="CHEBI:49883"/>
        <label>2</label>
    </ligand>
</feature>
<feature type="binding site" evidence="6">
    <location>
        <position position="96"/>
    </location>
    <ligand>
        <name>[4Fe-4S] cluster</name>
        <dbReference type="ChEBI" id="CHEBI:49883"/>
        <label>1</label>
    </ligand>
</feature>
<name>A0A379AQ69_AVIAV</name>
<dbReference type="InterPro" id="IPR004496">
    <property type="entry name" value="NapF"/>
</dbReference>
<keyword evidence="1 6" id="KW-0004">4Fe-4S</keyword>
<feature type="binding site" evidence="6">
    <location>
        <position position="207"/>
    </location>
    <ligand>
        <name>[4Fe-4S] cluster</name>
        <dbReference type="ChEBI" id="CHEBI:49883"/>
        <label>3</label>
    </ligand>
</feature>
<dbReference type="AlphaFoldDB" id="A0A379AQ69"/>
<dbReference type="Proteomes" id="UP000255098">
    <property type="component" value="Unassembled WGS sequence"/>
</dbReference>
<feature type="binding site" evidence="6">
    <location>
        <position position="135"/>
    </location>
    <ligand>
        <name>[4Fe-4S] cluster</name>
        <dbReference type="ChEBI" id="CHEBI:49883"/>
        <label>2</label>
    </ligand>
</feature>